<evidence type="ECO:0000256" key="2">
    <source>
        <dbReference type="ARBA" id="ARBA00022801"/>
    </source>
</evidence>
<gene>
    <name evidence="8" type="ORF">ACFSKK_15585</name>
</gene>
<proteinExistence type="inferred from homology"/>
<comment type="caution">
    <text evidence="8">The sequence shown here is derived from an EMBL/GenBank/DDBJ whole genome shotgun (WGS) entry which is preliminary data.</text>
</comment>
<evidence type="ECO:0000313" key="8">
    <source>
        <dbReference type="EMBL" id="MFD2215112.1"/>
    </source>
</evidence>
<evidence type="ECO:0000256" key="4">
    <source>
        <dbReference type="ARBA" id="ARBA00034320"/>
    </source>
</evidence>
<dbReference type="InterPro" id="IPR003495">
    <property type="entry name" value="CobW/HypB/UreG_nucleotide-bd"/>
</dbReference>
<dbReference type="CDD" id="cd03112">
    <property type="entry name" value="CobW-like"/>
    <property type="match status" value="1"/>
</dbReference>
<feature type="domain" description="CobW/HypB/UreG nucleotide-binding" evidence="6">
    <location>
        <begin position="7"/>
        <end position="179"/>
    </location>
</feature>
<comment type="similarity">
    <text evidence="4">Belongs to the SIMIBI class G3E GTPase family. ZNG1 subfamily.</text>
</comment>
<evidence type="ECO:0000259" key="7">
    <source>
        <dbReference type="Pfam" id="PF07683"/>
    </source>
</evidence>
<dbReference type="InterPro" id="IPR011629">
    <property type="entry name" value="CobW-like_C"/>
</dbReference>
<evidence type="ECO:0000259" key="6">
    <source>
        <dbReference type="Pfam" id="PF02492"/>
    </source>
</evidence>
<keyword evidence="1" id="KW-0547">Nucleotide-binding</keyword>
<accession>A0ABW5BZ20</accession>
<evidence type="ECO:0000313" key="9">
    <source>
        <dbReference type="Proteomes" id="UP001597318"/>
    </source>
</evidence>
<dbReference type="Pfam" id="PF07683">
    <property type="entry name" value="CobW_C"/>
    <property type="match status" value="1"/>
</dbReference>
<organism evidence="8 9">
    <name type="scientific">Metabacillus endolithicus</name>
    <dbReference type="NCBI Taxonomy" id="1535204"/>
    <lineage>
        <taxon>Bacteria</taxon>
        <taxon>Bacillati</taxon>
        <taxon>Bacillota</taxon>
        <taxon>Bacilli</taxon>
        <taxon>Bacillales</taxon>
        <taxon>Bacillaceae</taxon>
        <taxon>Metabacillus</taxon>
    </lineage>
</organism>
<dbReference type="EMBL" id="JBHUIK010000003">
    <property type="protein sequence ID" value="MFD2215112.1"/>
    <property type="molecule type" value="Genomic_DNA"/>
</dbReference>
<name>A0ABW5BZ20_9BACI</name>
<dbReference type="RefSeq" id="WP_379052429.1">
    <property type="nucleotide sequence ID" value="NZ_JBHUIK010000003.1"/>
</dbReference>
<dbReference type="SUPFAM" id="SSF90002">
    <property type="entry name" value="Hypothetical protein YjiA, C-terminal domain"/>
    <property type="match status" value="1"/>
</dbReference>
<reference evidence="9" key="1">
    <citation type="journal article" date="2019" name="Int. J. Syst. Evol. Microbiol.">
        <title>The Global Catalogue of Microorganisms (GCM) 10K type strain sequencing project: providing services to taxonomists for standard genome sequencing and annotation.</title>
        <authorList>
            <consortium name="The Broad Institute Genomics Platform"/>
            <consortium name="The Broad Institute Genome Sequencing Center for Infectious Disease"/>
            <person name="Wu L."/>
            <person name="Ma J."/>
        </authorList>
    </citation>
    <scope>NUCLEOTIDE SEQUENCE [LARGE SCALE GENOMIC DNA]</scope>
    <source>
        <strain evidence="9">CGMCC 1.15474</strain>
    </source>
</reference>
<dbReference type="Gene3D" id="3.30.1220.10">
    <property type="entry name" value="CobW-like, C-terminal domain"/>
    <property type="match status" value="1"/>
</dbReference>
<evidence type="ECO:0000256" key="3">
    <source>
        <dbReference type="ARBA" id="ARBA00023186"/>
    </source>
</evidence>
<dbReference type="Gene3D" id="3.40.50.300">
    <property type="entry name" value="P-loop containing nucleotide triphosphate hydrolases"/>
    <property type="match status" value="1"/>
</dbReference>
<evidence type="ECO:0000256" key="5">
    <source>
        <dbReference type="ARBA" id="ARBA00049117"/>
    </source>
</evidence>
<comment type="catalytic activity">
    <reaction evidence="5">
        <text>GTP + H2O = GDP + phosphate + H(+)</text>
        <dbReference type="Rhea" id="RHEA:19669"/>
        <dbReference type="ChEBI" id="CHEBI:15377"/>
        <dbReference type="ChEBI" id="CHEBI:15378"/>
        <dbReference type="ChEBI" id="CHEBI:37565"/>
        <dbReference type="ChEBI" id="CHEBI:43474"/>
        <dbReference type="ChEBI" id="CHEBI:58189"/>
    </reaction>
    <physiologicalReaction direction="left-to-right" evidence="5">
        <dbReference type="Rhea" id="RHEA:19670"/>
    </physiologicalReaction>
</comment>
<keyword evidence="3" id="KW-0143">Chaperone</keyword>
<sequence>MNKPVEVYILSGFLGSGKTTVLKRIVDECKKRDQKLGIILNELGDTNVENHLFEDEKMYELLNGCICCSIQDDLKMTLNQFVENPVDVLLIEGTGVANPNEIVEALATPEFIDRFSLLSIISLVDASNYLDYQSIFSSSKEIRTLLKEQITSASLIILNKTDLVSDKKLDKINLQINKLITHDVPVVQSSFGEVPADVLLQTRIRTLKLSEEPKTCGCSSTCDHDHSHDHVNHAAIKAIKLEDLPVVEKKIFEKWLKELPNDVLRGKGIIQFKDDSALYSFQFASKKLAVDKVEGTTSQKPIMILIGNSLNVEEIRASYEKTFLQLSR</sequence>
<dbReference type="Pfam" id="PF02492">
    <property type="entry name" value="cobW"/>
    <property type="match status" value="1"/>
</dbReference>
<dbReference type="Proteomes" id="UP001597318">
    <property type="component" value="Unassembled WGS sequence"/>
</dbReference>
<keyword evidence="9" id="KW-1185">Reference proteome</keyword>
<protein>
    <submittedName>
        <fullName evidence="8">CobW family GTP-binding protein</fullName>
    </submittedName>
</protein>
<dbReference type="InterPro" id="IPR036627">
    <property type="entry name" value="CobW-likC_sf"/>
</dbReference>
<evidence type="ECO:0000256" key="1">
    <source>
        <dbReference type="ARBA" id="ARBA00022741"/>
    </source>
</evidence>
<dbReference type="InterPro" id="IPR051316">
    <property type="entry name" value="Zinc-reg_GTPase_activator"/>
</dbReference>
<dbReference type="InterPro" id="IPR027417">
    <property type="entry name" value="P-loop_NTPase"/>
</dbReference>
<dbReference type="SUPFAM" id="SSF52540">
    <property type="entry name" value="P-loop containing nucleoside triphosphate hydrolases"/>
    <property type="match status" value="1"/>
</dbReference>
<feature type="domain" description="CobW C-terminal" evidence="7">
    <location>
        <begin position="246"/>
        <end position="318"/>
    </location>
</feature>
<dbReference type="PANTHER" id="PTHR13748">
    <property type="entry name" value="COBW-RELATED"/>
    <property type="match status" value="1"/>
</dbReference>
<keyword evidence="2" id="KW-0378">Hydrolase</keyword>